<dbReference type="RefSeq" id="WP_004070668.1">
    <property type="nucleotide sequence ID" value="NZ_VIRB01000136.1"/>
</dbReference>
<proteinExistence type="predicted"/>
<reference evidence="1 2" key="1">
    <citation type="submission" date="2019-07" db="EMBL/GenBank/DDBJ databases">
        <title>Draft genome sequences of 15 bacterial species constituting the stable defined intestinal microbiota of the GM15 gnotobiotic mouse model.</title>
        <authorList>
            <person name="Elie C."/>
            <person name="Mathieu A."/>
            <person name="Saliou A."/>
            <person name="Darnaud M."/>
            <person name="Leulier F."/>
            <person name="Tamellini A."/>
        </authorList>
    </citation>
    <scope>NUCLEOTIDE SEQUENCE [LARGE SCALE GENOMIC DNA]</scope>
    <source>
        <strain evidence="2">ASF 502</strain>
    </source>
</reference>
<sequence length="98" mass="11388">MRKILDAWFEGSLLVEPLTEKRSPEHQKASDTAFGLLDELSKKLNEEEKKMLDKAIDALTLESDYFAEDRFSRGYCLGALMMLEVMEKREDFFFSQQG</sequence>
<comment type="caution">
    <text evidence="1">The sequence shown here is derived from an EMBL/GenBank/DDBJ whole genome shotgun (WGS) entry which is preliminary data.</text>
</comment>
<evidence type="ECO:0000313" key="2">
    <source>
        <dbReference type="Proteomes" id="UP000474104"/>
    </source>
</evidence>
<accession>A0A9X5CBQ3</accession>
<evidence type="ECO:0000313" key="1">
    <source>
        <dbReference type="EMBL" id="NDO71375.1"/>
    </source>
</evidence>
<dbReference type="OrthoDB" id="1861825at2"/>
<dbReference type="AlphaFoldDB" id="A0A9X5CBQ3"/>
<dbReference type="EMBL" id="VIRB01000136">
    <property type="protein sequence ID" value="NDO71375.1"/>
    <property type="molecule type" value="Genomic_DNA"/>
</dbReference>
<dbReference type="Pfam" id="PF20648">
    <property type="entry name" value="DUF6809"/>
    <property type="match status" value="1"/>
</dbReference>
<name>A0A9X5CBQ3_9FIRM</name>
<protein>
    <submittedName>
        <fullName evidence="1">Uncharacterized protein</fullName>
    </submittedName>
</protein>
<dbReference type="Proteomes" id="UP000474104">
    <property type="component" value="Unassembled WGS sequence"/>
</dbReference>
<dbReference type="InterPro" id="IPR049215">
    <property type="entry name" value="DUF6809"/>
</dbReference>
<gene>
    <name evidence="1" type="ORF">FMM80_23095</name>
</gene>
<organism evidence="1 2">
    <name type="scientific">Schaedlerella arabinosiphila</name>
    <dbReference type="NCBI Taxonomy" id="2044587"/>
    <lineage>
        <taxon>Bacteria</taxon>
        <taxon>Bacillati</taxon>
        <taxon>Bacillota</taxon>
        <taxon>Clostridia</taxon>
        <taxon>Lachnospirales</taxon>
        <taxon>Lachnospiraceae</taxon>
        <taxon>Schaedlerella</taxon>
    </lineage>
</organism>